<dbReference type="Pfam" id="PF25191">
    <property type="entry name" value="DUF7832"/>
    <property type="match status" value="1"/>
</dbReference>
<sequence length="204" mass="24264">MFLGWIIDNNLFSKEFEEETIMVIKRFKHRELTGTQIYMNWDGVLASDMLNDEGNEFAKNYFDFDTGLFLQDYEETFPEIETIYHVEDTWENYNKIKNVIDKRYLEWVNQRPKFGSGKRSIIFEYEFNNESKKLENPTLEMILENLNEINPRIKSFFILTNESGDFIQCAGAKSRLTIEYKHSNIISILGLEKENKEIISINYS</sequence>
<evidence type="ECO:0000259" key="1">
    <source>
        <dbReference type="Pfam" id="PF25191"/>
    </source>
</evidence>
<feature type="domain" description="DUF7832" evidence="1">
    <location>
        <begin position="1"/>
        <end position="86"/>
    </location>
</feature>
<dbReference type="STRING" id="1499688.BN000_04849"/>
<keyword evidence="3" id="KW-1185">Reference proteome</keyword>
<accession>A0A0U1P3D2</accession>
<dbReference type="InterPro" id="IPR057154">
    <property type="entry name" value="DUF7832"/>
</dbReference>
<reference evidence="3" key="1">
    <citation type="submission" date="2015-05" db="EMBL/GenBank/DDBJ databases">
        <authorList>
            <person name="Urmite Genomes"/>
        </authorList>
    </citation>
    <scope>NUCLEOTIDE SEQUENCE [LARGE SCALE GENOMIC DNA]</scope>
    <source>
        <strain evidence="3">LF1</strain>
    </source>
</reference>
<name>A0A0U1P3D2_9BACI</name>
<organism evidence="2 3">
    <name type="scientific">Neobacillus massiliamazoniensis</name>
    <dbReference type="NCBI Taxonomy" id="1499688"/>
    <lineage>
        <taxon>Bacteria</taxon>
        <taxon>Bacillati</taxon>
        <taxon>Bacillota</taxon>
        <taxon>Bacilli</taxon>
        <taxon>Bacillales</taxon>
        <taxon>Bacillaceae</taxon>
        <taxon>Neobacillus</taxon>
    </lineage>
</organism>
<evidence type="ECO:0000313" key="3">
    <source>
        <dbReference type="Proteomes" id="UP000199087"/>
    </source>
</evidence>
<evidence type="ECO:0000313" key="2">
    <source>
        <dbReference type="EMBL" id="CRK84799.1"/>
    </source>
</evidence>
<gene>
    <name evidence="2" type="ORF">BN000_04849</name>
</gene>
<dbReference type="AlphaFoldDB" id="A0A0U1P3D2"/>
<proteinExistence type="predicted"/>
<dbReference type="EMBL" id="CVRB01000005">
    <property type="protein sequence ID" value="CRK84799.1"/>
    <property type="molecule type" value="Genomic_DNA"/>
</dbReference>
<protein>
    <recommendedName>
        <fullName evidence="1">DUF7832 domain-containing protein</fullName>
    </recommendedName>
</protein>
<dbReference type="Proteomes" id="UP000199087">
    <property type="component" value="Unassembled WGS sequence"/>
</dbReference>